<feature type="transmembrane region" description="Helical" evidence="7">
    <location>
        <begin position="91"/>
        <end position="111"/>
    </location>
</feature>
<keyword evidence="4 7" id="KW-0812">Transmembrane</keyword>
<keyword evidence="3" id="KW-0813">Transport</keyword>
<proteinExistence type="inferred from homology"/>
<feature type="transmembrane region" description="Helical" evidence="7">
    <location>
        <begin position="306"/>
        <end position="327"/>
    </location>
</feature>
<keyword evidence="9" id="KW-1185">Reference proteome</keyword>
<feature type="transmembrane region" description="Helical" evidence="7">
    <location>
        <begin position="21"/>
        <end position="41"/>
    </location>
</feature>
<feature type="transmembrane region" description="Helical" evidence="7">
    <location>
        <begin position="333"/>
        <end position="355"/>
    </location>
</feature>
<evidence type="ECO:0000256" key="4">
    <source>
        <dbReference type="ARBA" id="ARBA00022692"/>
    </source>
</evidence>
<comment type="subcellular location">
    <subcellularLocation>
        <location evidence="1">Membrane</location>
        <topology evidence="1">Multi-pass membrane protein</topology>
    </subcellularLocation>
</comment>
<dbReference type="Pfam" id="PF02133">
    <property type="entry name" value="Transp_cyt_pur"/>
    <property type="match status" value="1"/>
</dbReference>
<protein>
    <submittedName>
        <fullName evidence="8">Cytosine permease</fullName>
    </submittedName>
</protein>
<feature type="transmembrane region" description="Helical" evidence="7">
    <location>
        <begin position="407"/>
        <end position="425"/>
    </location>
</feature>
<dbReference type="PANTHER" id="PTHR30569">
    <property type="entry name" value="CYTOSINE TRANSPORTER CODB"/>
    <property type="match status" value="1"/>
</dbReference>
<dbReference type="PIRSF" id="PIRSF002744">
    <property type="entry name" value="Pur-cyt_permease"/>
    <property type="match status" value="1"/>
</dbReference>
<dbReference type="GeneID" id="68617574"/>
<gene>
    <name evidence="8" type="ORF">GCM10025751_53710</name>
</gene>
<accession>A0AAV3UQX6</accession>
<feature type="transmembrane region" description="Helical" evidence="7">
    <location>
        <begin position="269"/>
        <end position="294"/>
    </location>
</feature>
<evidence type="ECO:0000256" key="1">
    <source>
        <dbReference type="ARBA" id="ARBA00004141"/>
    </source>
</evidence>
<dbReference type="Proteomes" id="UP001501729">
    <property type="component" value="Unassembled WGS sequence"/>
</dbReference>
<dbReference type="InterPro" id="IPR030191">
    <property type="entry name" value="CodB"/>
</dbReference>
<evidence type="ECO:0000313" key="8">
    <source>
        <dbReference type="EMBL" id="GAA5064295.1"/>
    </source>
</evidence>
<dbReference type="RefSeq" id="WP_227778829.1">
    <property type="nucleotide sequence ID" value="NZ_BAABKX010000030.1"/>
</dbReference>
<evidence type="ECO:0000256" key="3">
    <source>
        <dbReference type="ARBA" id="ARBA00022448"/>
    </source>
</evidence>
<evidence type="ECO:0000256" key="7">
    <source>
        <dbReference type="SAM" id="Phobius"/>
    </source>
</evidence>
<reference evidence="8 9" key="1">
    <citation type="journal article" date="2019" name="Int. J. Syst. Evol. Microbiol.">
        <title>The Global Catalogue of Microorganisms (GCM) 10K type strain sequencing project: providing services to taxonomists for standard genome sequencing and annotation.</title>
        <authorList>
            <consortium name="The Broad Institute Genomics Platform"/>
            <consortium name="The Broad Institute Genome Sequencing Center for Infectious Disease"/>
            <person name="Wu L."/>
            <person name="Ma J."/>
        </authorList>
    </citation>
    <scope>NUCLEOTIDE SEQUENCE [LARGE SCALE GENOMIC DNA]</scope>
    <source>
        <strain evidence="8 9">JCM 17504</strain>
    </source>
</reference>
<keyword evidence="6 7" id="KW-0472">Membrane</keyword>
<name>A0AAV3UQX6_9EURY</name>
<dbReference type="InterPro" id="IPR001248">
    <property type="entry name" value="Pur-cyt_permease"/>
</dbReference>
<dbReference type="AlphaFoldDB" id="A0AAV3UQX6"/>
<feature type="transmembrane region" description="Helical" evidence="7">
    <location>
        <begin position="376"/>
        <end position="395"/>
    </location>
</feature>
<evidence type="ECO:0000256" key="5">
    <source>
        <dbReference type="ARBA" id="ARBA00022989"/>
    </source>
</evidence>
<dbReference type="InterPro" id="IPR026030">
    <property type="entry name" value="Pur-cyt_permease_Fcy2/21/22"/>
</dbReference>
<dbReference type="PANTHER" id="PTHR30569:SF0">
    <property type="entry name" value="CYTOSINE PERMEASE"/>
    <property type="match status" value="1"/>
</dbReference>
<feature type="transmembrane region" description="Helical" evidence="7">
    <location>
        <begin position="236"/>
        <end position="257"/>
    </location>
</feature>
<dbReference type="Gene3D" id="1.10.4160.10">
    <property type="entry name" value="Hydantoin permease"/>
    <property type="match status" value="1"/>
</dbReference>
<feature type="transmembrane region" description="Helical" evidence="7">
    <location>
        <begin position="47"/>
        <end position="70"/>
    </location>
</feature>
<evidence type="ECO:0000256" key="2">
    <source>
        <dbReference type="ARBA" id="ARBA00008974"/>
    </source>
</evidence>
<sequence>MPLIETEGVNVIPESERTRGFWQIFTIWAGFSIVITNFLLGSLTVGAGLWIGIAAVVMSILLVGIIVYYGTYIASEEGTAGTTAMRAAFGVNGRAIPSLAVVLATVGWFGVQTGIVAASTQGILTNFGITFPYMFEILALVLGLLMASVAIFGYEWIEILNKIAVPIMTVLLALVVYQILTQYGLNLAGSGGSGMSFWAALNIFPAATAAFFIVAMDYGRYGTPVDPKQPSWGATLAWIIFGIALAVIGILAAIAAGDWNPVNIMVKLGLGWVGLILLIAGSWTTNVTNVYVGGIALSQLTGMKRVTMTMLTGAIGTILAIMGIFSFGGIDAFLGALTITLVPTTGVMLVHYYLFEHGIDDQALFQHGGKYWYLSGWHPAAIIAWFVGAIYAIWANGWIPGFAGAPYLVPALTSAVVAGIIYYSLKNPVEEWIRNRSPTSTRTAD</sequence>
<comment type="caution">
    <text evidence="8">The sequence shown here is derived from an EMBL/GenBank/DDBJ whole genome shotgun (WGS) entry which is preliminary data.</text>
</comment>
<feature type="transmembrane region" description="Helical" evidence="7">
    <location>
        <begin position="164"/>
        <end position="185"/>
    </location>
</feature>
<feature type="transmembrane region" description="Helical" evidence="7">
    <location>
        <begin position="131"/>
        <end position="152"/>
    </location>
</feature>
<comment type="similarity">
    <text evidence="2">Belongs to the purine-cytosine permease (2.A.39) family.</text>
</comment>
<dbReference type="EMBL" id="BAABKX010000030">
    <property type="protein sequence ID" value="GAA5064295.1"/>
    <property type="molecule type" value="Genomic_DNA"/>
</dbReference>
<organism evidence="8 9">
    <name type="scientific">Haladaptatus pallidirubidus</name>
    <dbReference type="NCBI Taxonomy" id="1008152"/>
    <lineage>
        <taxon>Archaea</taxon>
        <taxon>Methanobacteriati</taxon>
        <taxon>Methanobacteriota</taxon>
        <taxon>Stenosarchaea group</taxon>
        <taxon>Halobacteria</taxon>
        <taxon>Halobacteriales</taxon>
        <taxon>Haladaptataceae</taxon>
        <taxon>Haladaptatus</taxon>
    </lineage>
</organism>
<evidence type="ECO:0000313" key="9">
    <source>
        <dbReference type="Proteomes" id="UP001501729"/>
    </source>
</evidence>
<keyword evidence="5 7" id="KW-1133">Transmembrane helix</keyword>
<dbReference type="GO" id="GO:0015209">
    <property type="term" value="F:cytosine transmembrane transporter activity"/>
    <property type="evidence" value="ECO:0007669"/>
    <property type="project" value="InterPro"/>
</dbReference>
<feature type="transmembrane region" description="Helical" evidence="7">
    <location>
        <begin position="197"/>
        <end position="215"/>
    </location>
</feature>
<evidence type="ECO:0000256" key="6">
    <source>
        <dbReference type="ARBA" id="ARBA00023136"/>
    </source>
</evidence>
<dbReference type="GO" id="GO:0005886">
    <property type="term" value="C:plasma membrane"/>
    <property type="evidence" value="ECO:0007669"/>
    <property type="project" value="TreeGrafter"/>
</dbReference>